<evidence type="ECO:0000256" key="1">
    <source>
        <dbReference type="ARBA" id="ARBA00023015"/>
    </source>
</evidence>
<dbReference type="EMBL" id="AP022871">
    <property type="protein sequence ID" value="BCB90501.1"/>
    <property type="molecule type" value="Genomic_DNA"/>
</dbReference>
<dbReference type="KEGG" id="psuu:Psuf_078140"/>
<keyword evidence="2" id="KW-0731">Sigma factor</keyword>
<evidence type="ECO:0000259" key="6">
    <source>
        <dbReference type="Pfam" id="PF04542"/>
    </source>
</evidence>
<dbReference type="GO" id="GO:0016987">
    <property type="term" value="F:sigma factor activity"/>
    <property type="evidence" value="ECO:0007669"/>
    <property type="project" value="UniProtKB-KW"/>
</dbReference>
<dbReference type="PANTHER" id="PTHR43133:SF8">
    <property type="entry name" value="RNA POLYMERASE SIGMA FACTOR HI_1459-RELATED"/>
    <property type="match status" value="1"/>
</dbReference>
<dbReference type="PANTHER" id="PTHR43133">
    <property type="entry name" value="RNA POLYMERASE ECF-TYPE SIGMA FACTO"/>
    <property type="match status" value="1"/>
</dbReference>
<keyword evidence="3" id="KW-0238">DNA-binding</keyword>
<evidence type="ECO:0000256" key="5">
    <source>
        <dbReference type="SAM" id="MobiDB-lite"/>
    </source>
</evidence>
<keyword evidence="1" id="KW-0805">Transcription regulation</keyword>
<evidence type="ECO:0000256" key="2">
    <source>
        <dbReference type="ARBA" id="ARBA00023082"/>
    </source>
</evidence>
<reference evidence="7 8" key="1">
    <citation type="submission" date="2020-03" db="EMBL/GenBank/DDBJ databases">
        <title>Whole genome shotgun sequence of Phytohabitans suffuscus NBRC 105367.</title>
        <authorList>
            <person name="Komaki H."/>
            <person name="Tamura T."/>
        </authorList>
    </citation>
    <scope>NUCLEOTIDE SEQUENCE [LARGE SCALE GENOMIC DNA]</scope>
    <source>
        <strain evidence="7 8">NBRC 105367</strain>
    </source>
</reference>
<evidence type="ECO:0000313" key="7">
    <source>
        <dbReference type="EMBL" id="BCB90501.1"/>
    </source>
</evidence>
<dbReference type="SUPFAM" id="SSF88946">
    <property type="entry name" value="Sigma2 domain of RNA polymerase sigma factors"/>
    <property type="match status" value="1"/>
</dbReference>
<feature type="region of interest" description="Disordered" evidence="5">
    <location>
        <begin position="253"/>
        <end position="327"/>
    </location>
</feature>
<evidence type="ECO:0000256" key="4">
    <source>
        <dbReference type="ARBA" id="ARBA00023163"/>
    </source>
</evidence>
<organism evidence="7 8">
    <name type="scientific">Phytohabitans suffuscus</name>
    <dbReference type="NCBI Taxonomy" id="624315"/>
    <lineage>
        <taxon>Bacteria</taxon>
        <taxon>Bacillati</taxon>
        <taxon>Actinomycetota</taxon>
        <taxon>Actinomycetes</taxon>
        <taxon>Micromonosporales</taxon>
        <taxon>Micromonosporaceae</taxon>
    </lineage>
</organism>
<dbReference type="RefSeq" id="WP_173162836.1">
    <property type="nucleotide sequence ID" value="NZ_AP022871.1"/>
</dbReference>
<dbReference type="AlphaFoldDB" id="A0A6F8YXC2"/>
<sequence length="327" mass="35485">MTQSEIEAAPDVTALVVRARAGDREALDRLVAGHLPVLYHVVGRALGGHADVDDLVQDTMIKIMRGLPGLREPDRFRAWAVTIAYRQVQRHLRDRRRSLLRLRDAPADLPDPRADFADAALSALTLAGQRRELAQAARWLDDADRQLLALWWREVAGQLTRAQVAGALAVAPRHAAVRLQRLRERVEAARAVVRALGARPRCPELAGQLRGWNGGATPLWRKRLVRHTRDCARCAGHRHGLVPVERLLPGAPAPPVPVAPAHGLAAGGGDRDQRARARGGGLRGNILQRLSIHDNARSGPPLRDEGTPTPGPAAAASVSTCPPRPRS</sequence>
<dbReference type="InterPro" id="IPR039425">
    <property type="entry name" value="RNA_pol_sigma-70-like"/>
</dbReference>
<keyword evidence="4" id="KW-0804">Transcription</keyword>
<dbReference type="Proteomes" id="UP000503011">
    <property type="component" value="Chromosome"/>
</dbReference>
<dbReference type="GO" id="GO:0003677">
    <property type="term" value="F:DNA binding"/>
    <property type="evidence" value="ECO:0007669"/>
    <property type="project" value="UniProtKB-KW"/>
</dbReference>
<reference evidence="7 8" key="2">
    <citation type="submission" date="2020-03" db="EMBL/GenBank/DDBJ databases">
        <authorList>
            <person name="Ichikawa N."/>
            <person name="Kimura A."/>
            <person name="Kitahashi Y."/>
            <person name="Uohara A."/>
        </authorList>
    </citation>
    <scope>NUCLEOTIDE SEQUENCE [LARGE SCALE GENOMIC DNA]</scope>
    <source>
        <strain evidence="7 8">NBRC 105367</strain>
    </source>
</reference>
<dbReference type="InterPro" id="IPR013325">
    <property type="entry name" value="RNA_pol_sigma_r2"/>
</dbReference>
<dbReference type="NCBIfam" id="TIGR02937">
    <property type="entry name" value="sigma70-ECF"/>
    <property type="match status" value="1"/>
</dbReference>
<dbReference type="Gene3D" id="1.10.1740.10">
    <property type="match status" value="1"/>
</dbReference>
<dbReference type="InterPro" id="IPR007627">
    <property type="entry name" value="RNA_pol_sigma70_r2"/>
</dbReference>
<name>A0A6F8YXC2_9ACTN</name>
<evidence type="ECO:0000256" key="3">
    <source>
        <dbReference type="ARBA" id="ARBA00023125"/>
    </source>
</evidence>
<dbReference type="InterPro" id="IPR014284">
    <property type="entry name" value="RNA_pol_sigma-70_dom"/>
</dbReference>
<feature type="domain" description="RNA polymerase sigma-70 region 2" evidence="6">
    <location>
        <begin position="30"/>
        <end position="97"/>
    </location>
</feature>
<dbReference type="Pfam" id="PF04542">
    <property type="entry name" value="Sigma70_r2"/>
    <property type="match status" value="1"/>
</dbReference>
<keyword evidence="8" id="KW-1185">Reference proteome</keyword>
<dbReference type="GO" id="GO:0006352">
    <property type="term" value="P:DNA-templated transcription initiation"/>
    <property type="evidence" value="ECO:0007669"/>
    <property type="project" value="InterPro"/>
</dbReference>
<feature type="compositionally biased region" description="Basic and acidic residues" evidence="5">
    <location>
        <begin position="291"/>
        <end position="306"/>
    </location>
</feature>
<protein>
    <recommendedName>
        <fullName evidence="6">RNA polymerase sigma-70 region 2 domain-containing protein</fullName>
    </recommendedName>
</protein>
<accession>A0A6F8YXC2</accession>
<proteinExistence type="predicted"/>
<evidence type="ECO:0000313" key="8">
    <source>
        <dbReference type="Proteomes" id="UP000503011"/>
    </source>
</evidence>
<gene>
    <name evidence="7" type="ORF">Psuf_078140</name>
</gene>